<dbReference type="EMBL" id="GGEC01085208">
    <property type="protein sequence ID" value="MBX65692.1"/>
    <property type="molecule type" value="Transcribed_RNA"/>
</dbReference>
<proteinExistence type="predicted"/>
<name>A0A2P2QFA6_RHIMU</name>
<reference evidence="1" key="1">
    <citation type="submission" date="2018-02" db="EMBL/GenBank/DDBJ databases">
        <title>Rhizophora mucronata_Transcriptome.</title>
        <authorList>
            <person name="Meera S.P."/>
            <person name="Sreeshan A."/>
            <person name="Augustine A."/>
        </authorList>
    </citation>
    <scope>NUCLEOTIDE SEQUENCE</scope>
    <source>
        <tissue evidence="1">Leaf</tissue>
    </source>
</reference>
<dbReference type="AlphaFoldDB" id="A0A2P2QFA6"/>
<evidence type="ECO:0000313" key="1">
    <source>
        <dbReference type="EMBL" id="MBX65692.1"/>
    </source>
</evidence>
<protein>
    <submittedName>
        <fullName evidence="1">Uncharacterized protein</fullName>
    </submittedName>
</protein>
<organism evidence="1">
    <name type="scientific">Rhizophora mucronata</name>
    <name type="common">Asiatic mangrove</name>
    <dbReference type="NCBI Taxonomy" id="61149"/>
    <lineage>
        <taxon>Eukaryota</taxon>
        <taxon>Viridiplantae</taxon>
        <taxon>Streptophyta</taxon>
        <taxon>Embryophyta</taxon>
        <taxon>Tracheophyta</taxon>
        <taxon>Spermatophyta</taxon>
        <taxon>Magnoliopsida</taxon>
        <taxon>eudicotyledons</taxon>
        <taxon>Gunneridae</taxon>
        <taxon>Pentapetalae</taxon>
        <taxon>rosids</taxon>
        <taxon>fabids</taxon>
        <taxon>Malpighiales</taxon>
        <taxon>Rhizophoraceae</taxon>
        <taxon>Rhizophora</taxon>
    </lineage>
</organism>
<sequence>MAQLGSILLVTFPSSKLWGRVLEINNKLNEANNHLGIWKGIGITTG</sequence>
<accession>A0A2P2QFA6</accession>